<dbReference type="Proteomes" id="UP000290289">
    <property type="component" value="Chromosome 9"/>
</dbReference>
<keyword evidence="2" id="KW-1185">Reference proteome</keyword>
<comment type="caution">
    <text evidence="1">The sequence shown here is derived from an EMBL/GenBank/DDBJ whole genome shotgun (WGS) entry which is preliminary data.</text>
</comment>
<reference evidence="1 2" key="1">
    <citation type="submission" date="2018-10" db="EMBL/GenBank/DDBJ databases">
        <title>A high-quality apple genome assembly.</title>
        <authorList>
            <person name="Hu J."/>
        </authorList>
    </citation>
    <scope>NUCLEOTIDE SEQUENCE [LARGE SCALE GENOMIC DNA]</scope>
    <source>
        <strain evidence="2">cv. HFTH1</strain>
        <tissue evidence="1">Young leaf</tissue>
    </source>
</reference>
<dbReference type="EMBL" id="RDQH01000335">
    <property type="protein sequence ID" value="RXH90497.1"/>
    <property type="molecule type" value="Genomic_DNA"/>
</dbReference>
<gene>
    <name evidence="1" type="ORF">DVH24_035261</name>
</gene>
<protein>
    <submittedName>
        <fullName evidence="1">Uncharacterized protein</fullName>
    </submittedName>
</protein>
<organism evidence="1 2">
    <name type="scientific">Malus domestica</name>
    <name type="common">Apple</name>
    <name type="synonym">Pyrus malus</name>
    <dbReference type="NCBI Taxonomy" id="3750"/>
    <lineage>
        <taxon>Eukaryota</taxon>
        <taxon>Viridiplantae</taxon>
        <taxon>Streptophyta</taxon>
        <taxon>Embryophyta</taxon>
        <taxon>Tracheophyta</taxon>
        <taxon>Spermatophyta</taxon>
        <taxon>Magnoliopsida</taxon>
        <taxon>eudicotyledons</taxon>
        <taxon>Gunneridae</taxon>
        <taxon>Pentapetalae</taxon>
        <taxon>rosids</taxon>
        <taxon>fabids</taxon>
        <taxon>Rosales</taxon>
        <taxon>Rosaceae</taxon>
        <taxon>Amygdaloideae</taxon>
        <taxon>Maleae</taxon>
        <taxon>Malus</taxon>
    </lineage>
</organism>
<accession>A0A498J750</accession>
<dbReference type="AlphaFoldDB" id="A0A498J750"/>
<evidence type="ECO:0000313" key="1">
    <source>
        <dbReference type="EMBL" id="RXH90497.1"/>
    </source>
</evidence>
<name>A0A498J750_MALDO</name>
<evidence type="ECO:0000313" key="2">
    <source>
        <dbReference type="Proteomes" id="UP000290289"/>
    </source>
</evidence>
<sequence length="156" mass="17874">MGDIIHPFENQMVEGISLVDEKSPSIYDEYVDDDSPSSNVCSSMVPIARALGNVEFILNFDHEVLCFLSTQKKLNPRHAKWASYKNFDGREKGSSFQEYLKEVGQYHIAHMRDDAAEVRDIKFQDIVDVKEGTIYEYIDFIGLIFLTENMTLAPKI</sequence>
<proteinExistence type="predicted"/>